<dbReference type="Gene3D" id="3.40.720.10">
    <property type="entry name" value="Alkaline Phosphatase, subunit A"/>
    <property type="match status" value="1"/>
</dbReference>
<evidence type="ECO:0000313" key="6">
    <source>
        <dbReference type="EMBL" id="QDU90275.1"/>
    </source>
</evidence>
<evidence type="ECO:0000313" key="7">
    <source>
        <dbReference type="Proteomes" id="UP000317429"/>
    </source>
</evidence>
<gene>
    <name evidence="6" type="primary">atsA_63</name>
    <name evidence="6" type="ORF">Pla175_36780</name>
</gene>
<dbReference type="Pfam" id="PF00884">
    <property type="entry name" value="Sulfatase"/>
    <property type="match status" value="1"/>
</dbReference>
<sequence precursor="true">MNRPSLCLAALACLLAAAPTVMAGPPNVVFIMADDVGLGDIGYYHRQRTGKAPVAPTPNLDSLAAAGMRFSDAHSSTALCSPTRYCAMSGNLNYRSNAPWGVWGSFRPTPFTDTDATLGRIAQSAGLTTAFIGKWHLGGDFGRADGKGIYRGADRGDKPLGVDVSKMIAGGPPSTGFDYSYTLPCGIQGPLYVAYENGAWSPFAADSRIIHFSAKSAGDPAYVSDKGPGMGDSRWDPSRVGPMIAAKAAAFIENSAAEEKPFFLCYWTPAVHLPHLPPAQFDGRKVRGETPTRHLDMLIDLDQQVGKIVGALRGSDVLDNTLLIFSSDNGGLNDARGQAAGHDSSGGYRGFKNQPYEGGHRVPFFAVWPGKIEPGSRSDEPVAVHDVAATMAAAVGAPLGPQQAQDSYNLLPLLLGQAGFVGRDELLLQGGSQHEVIYRRGDWKLIVQSNRPATQWRPAALFNLAQSPLEAEGENLIDDPEQAARVKSMLQRYRQLRSSGERTAPPTHPETTTGKAG</sequence>
<evidence type="ECO:0000256" key="1">
    <source>
        <dbReference type="ARBA" id="ARBA00008779"/>
    </source>
</evidence>
<accession>A0A518DFM1</accession>
<dbReference type="AlphaFoldDB" id="A0A518DFM1"/>
<dbReference type="Proteomes" id="UP000317429">
    <property type="component" value="Chromosome"/>
</dbReference>
<keyword evidence="4" id="KW-0732">Signal</keyword>
<dbReference type="OrthoDB" id="9783154at2"/>
<dbReference type="EC" id="3.1.6.1" evidence="6"/>
<keyword evidence="2 6" id="KW-0378">Hydrolase</keyword>
<dbReference type="InterPro" id="IPR017850">
    <property type="entry name" value="Alkaline_phosphatase_core_sf"/>
</dbReference>
<dbReference type="KEGG" id="pnd:Pla175_36780"/>
<dbReference type="InterPro" id="IPR050738">
    <property type="entry name" value="Sulfatase"/>
</dbReference>
<keyword evidence="7" id="KW-1185">Reference proteome</keyword>
<protein>
    <submittedName>
        <fullName evidence="6">Arylsulfatase</fullName>
        <ecNumber evidence="6">3.1.6.1</ecNumber>
    </submittedName>
</protein>
<evidence type="ECO:0000256" key="3">
    <source>
        <dbReference type="SAM" id="MobiDB-lite"/>
    </source>
</evidence>
<organism evidence="6 7">
    <name type="scientific">Pirellulimonas nuda</name>
    <dbReference type="NCBI Taxonomy" id="2528009"/>
    <lineage>
        <taxon>Bacteria</taxon>
        <taxon>Pseudomonadati</taxon>
        <taxon>Planctomycetota</taxon>
        <taxon>Planctomycetia</taxon>
        <taxon>Pirellulales</taxon>
        <taxon>Lacipirellulaceae</taxon>
        <taxon>Pirellulimonas</taxon>
    </lineage>
</organism>
<feature type="chain" id="PRO_5021871254" evidence="4">
    <location>
        <begin position="24"/>
        <end position="517"/>
    </location>
</feature>
<dbReference type="EMBL" id="CP036291">
    <property type="protein sequence ID" value="QDU90275.1"/>
    <property type="molecule type" value="Genomic_DNA"/>
</dbReference>
<reference evidence="6 7" key="1">
    <citation type="submission" date="2019-02" db="EMBL/GenBank/DDBJ databases">
        <title>Deep-cultivation of Planctomycetes and their phenomic and genomic characterization uncovers novel biology.</title>
        <authorList>
            <person name="Wiegand S."/>
            <person name="Jogler M."/>
            <person name="Boedeker C."/>
            <person name="Pinto D."/>
            <person name="Vollmers J."/>
            <person name="Rivas-Marin E."/>
            <person name="Kohn T."/>
            <person name="Peeters S.H."/>
            <person name="Heuer A."/>
            <person name="Rast P."/>
            <person name="Oberbeckmann S."/>
            <person name="Bunk B."/>
            <person name="Jeske O."/>
            <person name="Meyerdierks A."/>
            <person name="Storesund J.E."/>
            <person name="Kallscheuer N."/>
            <person name="Luecker S."/>
            <person name="Lage O.M."/>
            <person name="Pohl T."/>
            <person name="Merkel B.J."/>
            <person name="Hornburger P."/>
            <person name="Mueller R.-W."/>
            <person name="Bruemmer F."/>
            <person name="Labrenz M."/>
            <person name="Spormann A.M."/>
            <person name="Op den Camp H."/>
            <person name="Overmann J."/>
            <person name="Amann R."/>
            <person name="Jetten M.S.M."/>
            <person name="Mascher T."/>
            <person name="Medema M.H."/>
            <person name="Devos D.P."/>
            <person name="Kaster A.-K."/>
            <person name="Ovreas L."/>
            <person name="Rohde M."/>
            <person name="Galperin M.Y."/>
            <person name="Jogler C."/>
        </authorList>
    </citation>
    <scope>NUCLEOTIDE SEQUENCE [LARGE SCALE GENOMIC DNA]</scope>
    <source>
        <strain evidence="6 7">Pla175</strain>
    </source>
</reference>
<dbReference type="SUPFAM" id="SSF53649">
    <property type="entry name" value="Alkaline phosphatase-like"/>
    <property type="match status" value="1"/>
</dbReference>
<name>A0A518DFM1_9BACT</name>
<feature type="domain" description="Sulfatase N-terminal" evidence="5">
    <location>
        <begin position="26"/>
        <end position="396"/>
    </location>
</feature>
<dbReference type="GO" id="GO:0004065">
    <property type="term" value="F:arylsulfatase activity"/>
    <property type="evidence" value="ECO:0007669"/>
    <property type="project" value="UniProtKB-EC"/>
</dbReference>
<dbReference type="InterPro" id="IPR000917">
    <property type="entry name" value="Sulfatase_N"/>
</dbReference>
<dbReference type="PANTHER" id="PTHR42693">
    <property type="entry name" value="ARYLSULFATASE FAMILY MEMBER"/>
    <property type="match status" value="1"/>
</dbReference>
<proteinExistence type="inferred from homology"/>
<evidence type="ECO:0000256" key="4">
    <source>
        <dbReference type="SAM" id="SignalP"/>
    </source>
</evidence>
<dbReference type="RefSeq" id="WP_145288433.1">
    <property type="nucleotide sequence ID" value="NZ_CP036291.1"/>
</dbReference>
<evidence type="ECO:0000256" key="2">
    <source>
        <dbReference type="ARBA" id="ARBA00022801"/>
    </source>
</evidence>
<evidence type="ECO:0000259" key="5">
    <source>
        <dbReference type="Pfam" id="PF00884"/>
    </source>
</evidence>
<dbReference type="CDD" id="cd16143">
    <property type="entry name" value="ARS_like"/>
    <property type="match status" value="1"/>
</dbReference>
<feature type="signal peptide" evidence="4">
    <location>
        <begin position="1"/>
        <end position="23"/>
    </location>
</feature>
<comment type="similarity">
    <text evidence="1">Belongs to the sulfatase family.</text>
</comment>
<feature type="region of interest" description="Disordered" evidence="3">
    <location>
        <begin position="492"/>
        <end position="517"/>
    </location>
</feature>
<dbReference type="PANTHER" id="PTHR42693:SF53">
    <property type="entry name" value="ENDO-4-O-SULFATASE"/>
    <property type="match status" value="1"/>
</dbReference>